<comment type="similarity">
    <text evidence="1">Belongs to the phosphate/phosphite/phosphonate binding protein family.</text>
</comment>
<feature type="chain" id="PRO_5020328281" evidence="3">
    <location>
        <begin position="25"/>
        <end position="318"/>
    </location>
</feature>
<keyword evidence="2 3" id="KW-0732">Signal</keyword>
<dbReference type="OrthoDB" id="9781943at2"/>
<dbReference type="InterPro" id="IPR005770">
    <property type="entry name" value="PhnD"/>
</dbReference>
<evidence type="ECO:0000313" key="5">
    <source>
        <dbReference type="Proteomes" id="UP000295064"/>
    </source>
</evidence>
<comment type="caution">
    <text evidence="4">The sequence shown here is derived from an EMBL/GenBank/DDBJ whole genome shotgun (WGS) entry which is preliminary data.</text>
</comment>
<dbReference type="RefSeq" id="WP_133514431.1">
    <property type="nucleotide sequence ID" value="NZ_SNWX01000005.1"/>
</dbReference>
<dbReference type="PANTHER" id="PTHR35841">
    <property type="entry name" value="PHOSPHONATES-BINDING PERIPLASMIC PROTEIN"/>
    <property type="match status" value="1"/>
</dbReference>
<name>A0A4R6LYJ4_9FIRM</name>
<dbReference type="GO" id="GO:0043190">
    <property type="term" value="C:ATP-binding cassette (ABC) transporter complex"/>
    <property type="evidence" value="ECO:0007669"/>
    <property type="project" value="InterPro"/>
</dbReference>
<evidence type="ECO:0000256" key="1">
    <source>
        <dbReference type="ARBA" id="ARBA00007162"/>
    </source>
</evidence>
<dbReference type="Gene3D" id="3.40.190.10">
    <property type="entry name" value="Periplasmic binding protein-like II"/>
    <property type="match status" value="2"/>
</dbReference>
<dbReference type="SUPFAM" id="SSF53850">
    <property type="entry name" value="Periplasmic binding protein-like II"/>
    <property type="match status" value="1"/>
</dbReference>
<accession>A0A4R6LYJ4</accession>
<sequence length="318" mass="35333">MKKYGVVVTVLIFSVFLFSGFVMAAEMNFGDLGEEFVDYDGDLVADLPADESKWINPDTLIFSYTPVEEPSVYKKAWSDFLDHLAEVTGKEVMFYAVENYAAQLEALRAGRIHIAGINTGSVPYAVNTAGVKPFAMMAAEDGSFGYEMEIITQQDSKLEGLEDLKGKTVAFVSQTSNSGFKAPSAILKSEMDYEAGEDYQTTFSGRHDNSIMGVYNGDYEAAAIANSVMHRMADSGVIDMSKIKTIYKSQTFPTTAYSYVNNLHPGLAQKIKKAFFTFDWAGTSLAAEFEDDKFIPIDYKTYWEVIRKIDKANGVEYK</sequence>
<dbReference type="Pfam" id="PF12974">
    <property type="entry name" value="Phosphonate-bd"/>
    <property type="match status" value="1"/>
</dbReference>
<evidence type="ECO:0000256" key="2">
    <source>
        <dbReference type="ARBA" id="ARBA00022729"/>
    </source>
</evidence>
<evidence type="ECO:0000256" key="3">
    <source>
        <dbReference type="SAM" id="SignalP"/>
    </source>
</evidence>
<dbReference type="PANTHER" id="PTHR35841:SF1">
    <property type="entry name" value="PHOSPHONATES-BINDING PERIPLASMIC PROTEIN"/>
    <property type="match status" value="1"/>
</dbReference>
<organism evidence="4 5">
    <name type="scientific">Halanaerobium saccharolyticum</name>
    <dbReference type="NCBI Taxonomy" id="43595"/>
    <lineage>
        <taxon>Bacteria</taxon>
        <taxon>Bacillati</taxon>
        <taxon>Bacillota</taxon>
        <taxon>Clostridia</taxon>
        <taxon>Halanaerobiales</taxon>
        <taxon>Halanaerobiaceae</taxon>
        <taxon>Halanaerobium</taxon>
    </lineage>
</organism>
<dbReference type="NCBIfam" id="TIGR01098">
    <property type="entry name" value="3A0109s03R"/>
    <property type="match status" value="1"/>
</dbReference>
<dbReference type="Proteomes" id="UP000295064">
    <property type="component" value="Unassembled WGS sequence"/>
</dbReference>
<proteinExistence type="inferred from homology"/>
<dbReference type="EMBL" id="SNWX01000005">
    <property type="protein sequence ID" value="TDO93938.1"/>
    <property type="molecule type" value="Genomic_DNA"/>
</dbReference>
<gene>
    <name evidence="4" type="ORF">DFR79_10590</name>
</gene>
<dbReference type="AlphaFoldDB" id="A0A4R6LYJ4"/>
<evidence type="ECO:0000313" key="4">
    <source>
        <dbReference type="EMBL" id="TDO93938.1"/>
    </source>
</evidence>
<reference evidence="4 5" key="1">
    <citation type="submission" date="2019-03" db="EMBL/GenBank/DDBJ databases">
        <title>Subsurface microbial communities from deep shales in Ohio and West Virginia, USA.</title>
        <authorList>
            <person name="Wrighton K."/>
        </authorList>
    </citation>
    <scope>NUCLEOTIDE SEQUENCE [LARGE SCALE GENOMIC DNA]</scope>
    <source>
        <strain evidence="4 5">MA284_T2</strain>
    </source>
</reference>
<dbReference type="GO" id="GO:0055085">
    <property type="term" value="P:transmembrane transport"/>
    <property type="evidence" value="ECO:0007669"/>
    <property type="project" value="InterPro"/>
</dbReference>
<protein>
    <submittedName>
        <fullName evidence="4">Phosphonate transport system substrate-binding protein</fullName>
    </submittedName>
</protein>
<feature type="signal peptide" evidence="3">
    <location>
        <begin position="1"/>
        <end position="24"/>
    </location>
</feature>